<feature type="compositionally biased region" description="Basic and acidic residues" evidence="1">
    <location>
        <begin position="1"/>
        <end position="10"/>
    </location>
</feature>
<name>A0A699T917_TANCI</name>
<organism evidence="2">
    <name type="scientific">Tanacetum cinerariifolium</name>
    <name type="common">Dalmatian daisy</name>
    <name type="synonym">Chrysanthemum cinerariifolium</name>
    <dbReference type="NCBI Taxonomy" id="118510"/>
    <lineage>
        <taxon>Eukaryota</taxon>
        <taxon>Viridiplantae</taxon>
        <taxon>Streptophyta</taxon>
        <taxon>Embryophyta</taxon>
        <taxon>Tracheophyta</taxon>
        <taxon>Spermatophyta</taxon>
        <taxon>Magnoliopsida</taxon>
        <taxon>eudicotyledons</taxon>
        <taxon>Gunneridae</taxon>
        <taxon>Pentapetalae</taxon>
        <taxon>asterids</taxon>
        <taxon>campanulids</taxon>
        <taxon>Asterales</taxon>
        <taxon>Asteraceae</taxon>
        <taxon>Asteroideae</taxon>
        <taxon>Anthemideae</taxon>
        <taxon>Anthemidinae</taxon>
        <taxon>Tanacetum</taxon>
    </lineage>
</organism>
<dbReference type="AlphaFoldDB" id="A0A699T917"/>
<accession>A0A699T917</accession>
<feature type="non-terminal residue" evidence="2">
    <location>
        <position position="1"/>
    </location>
</feature>
<gene>
    <name evidence="2" type="ORF">Tci_877253</name>
</gene>
<feature type="compositionally biased region" description="Acidic residues" evidence="1">
    <location>
        <begin position="11"/>
        <end position="46"/>
    </location>
</feature>
<dbReference type="EMBL" id="BKCJ011217347">
    <property type="protein sequence ID" value="GFD05284.1"/>
    <property type="molecule type" value="Genomic_DNA"/>
</dbReference>
<comment type="caution">
    <text evidence="2">The sequence shown here is derived from an EMBL/GenBank/DDBJ whole genome shotgun (WGS) entry which is preliminary data.</text>
</comment>
<protein>
    <submittedName>
        <fullName evidence="2">Uncharacterized protein</fullName>
    </submittedName>
</protein>
<feature type="compositionally biased region" description="Acidic residues" evidence="1">
    <location>
        <begin position="66"/>
        <end position="81"/>
    </location>
</feature>
<evidence type="ECO:0000313" key="2">
    <source>
        <dbReference type="EMBL" id="GFD05284.1"/>
    </source>
</evidence>
<evidence type="ECO:0000256" key="1">
    <source>
        <dbReference type="SAM" id="MobiDB-lite"/>
    </source>
</evidence>
<feature type="region of interest" description="Disordered" evidence="1">
    <location>
        <begin position="59"/>
        <end position="93"/>
    </location>
</feature>
<reference evidence="2" key="1">
    <citation type="journal article" date="2019" name="Sci. Rep.">
        <title>Draft genome of Tanacetum cinerariifolium, the natural source of mosquito coil.</title>
        <authorList>
            <person name="Yamashiro T."/>
            <person name="Shiraishi A."/>
            <person name="Satake H."/>
            <person name="Nakayama K."/>
        </authorList>
    </citation>
    <scope>NUCLEOTIDE SEQUENCE</scope>
</reference>
<feature type="region of interest" description="Disordered" evidence="1">
    <location>
        <begin position="1"/>
        <end position="46"/>
    </location>
</feature>
<sequence>YDKEEDSKMDIEEEEPEEDPVDDDDNDVEEEDEENKDADIEKDDDAEIIFPYEEVNDELEVKEASVEPEAEGSDVELEAGEPDGVPEATIGTGSKRPFAVRDFLIGFYEAGESST</sequence>
<feature type="non-terminal residue" evidence="2">
    <location>
        <position position="115"/>
    </location>
</feature>
<proteinExistence type="predicted"/>